<evidence type="ECO:0000313" key="2">
    <source>
        <dbReference type="Proteomes" id="UP001163046"/>
    </source>
</evidence>
<sequence>METKLWHTVWGIFCSHPARLLGGNDPLLYGRLGMKPDEAMIQVYEQYCLGNKVFGHLNLSRMFQVTITRNGVQEAKYFPLKIAFDPTTKRLHPEPTKNAKWINVCGKQDKECRKCHLKNNNS</sequence>
<reference evidence="1" key="1">
    <citation type="submission" date="2023-01" db="EMBL/GenBank/DDBJ databases">
        <title>Genome assembly of the deep-sea coral Lophelia pertusa.</title>
        <authorList>
            <person name="Herrera S."/>
            <person name="Cordes E."/>
        </authorList>
    </citation>
    <scope>NUCLEOTIDE SEQUENCE</scope>
    <source>
        <strain evidence="1">USNM1676648</strain>
        <tissue evidence="1">Polyp</tissue>
    </source>
</reference>
<name>A0A9X0DCF6_9CNID</name>
<protein>
    <submittedName>
        <fullName evidence="1">Uncharacterized protein</fullName>
    </submittedName>
</protein>
<dbReference type="AlphaFoldDB" id="A0A9X0DCF6"/>
<dbReference type="OrthoDB" id="5947199at2759"/>
<evidence type="ECO:0000313" key="1">
    <source>
        <dbReference type="EMBL" id="KAJ7392939.1"/>
    </source>
</evidence>
<gene>
    <name evidence="1" type="ORF">OS493_008180</name>
</gene>
<accession>A0A9X0DCF6</accession>
<keyword evidence="2" id="KW-1185">Reference proteome</keyword>
<dbReference type="Proteomes" id="UP001163046">
    <property type="component" value="Unassembled WGS sequence"/>
</dbReference>
<dbReference type="EMBL" id="MU825399">
    <property type="protein sequence ID" value="KAJ7392939.1"/>
    <property type="molecule type" value="Genomic_DNA"/>
</dbReference>
<comment type="caution">
    <text evidence="1">The sequence shown here is derived from an EMBL/GenBank/DDBJ whole genome shotgun (WGS) entry which is preliminary data.</text>
</comment>
<organism evidence="1 2">
    <name type="scientific">Desmophyllum pertusum</name>
    <dbReference type="NCBI Taxonomy" id="174260"/>
    <lineage>
        <taxon>Eukaryota</taxon>
        <taxon>Metazoa</taxon>
        <taxon>Cnidaria</taxon>
        <taxon>Anthozoa</taxon>
        <taxon>Hexacorallia</taxon>
        <taxon>Scleractinia</taxon>
        <taxon>Caryophylliina</taxon>
        <taxon>Caryophylliidae</taxon>
        <taxon>Desmophyllum</taxon>
    </lineage>
</organism>
<proteinExistence type="predicted"/>